<dbReference type="CDD" id="cd09272">
    <property type="entry name" value="RNase_HI_RT_Ty1"/>
    <property type="match status" value="1"/>
</dbReference>
<name>A0A396HFY1_MEDTR</name>
<reference evidence="3" key="1">
    <citation type="journal article" date="2018" name="Nat. Plants">
        <title>Whole-genome landscape of Medicago truncatula symbiotic genes.</title>
        <authorList>
            <person name="Pecrix Y."/>
            <person name="Staton S.E."/>
            <person name="Sallet E."/>
            <person name="Lelandais-Briere C."/>
            <person name="Moreau S."/>
            <person name="Carrere S."/>
            <person name="Blein T."/>
            <person name="Jardinaud M.F."/>
            <person name="Latrasse D."/>
            <person name="Zouine M."/>
            <person name="Zahm M."/>
            <person name="Kreplak J."/>
            <person name="Mayjonade B."/>
            <person name="Satge C."/>
            <person name="Perez M."/>
            <person name="Cauet S."/>
            <person name="Marande W."/>
            <person name="Chantry-Darmon C."/>
            <person name="Lopez-Roques C."/>
            <person name="Bouchez O."/>
            <person name="Berard A."/>
            <person name="Debelle F."/>
            <person name="Munos S."/>
            <person name="Bendahmane A."/>
            <person name="Berges H."/>
            <person name="Niebel A."/>
            <person name="Buitink J."/>
            <person name="Frugier F."/>
            <person name="Benhamed M."/>
            <person name="Crespi M."/>
            <person name="Gouzy J."/>
            <person name="Gamas P."/>
        </authorList>
    </citation>
    <scope>NUCLEOTIDE SEQUENCE [LARGE SCALE GENOMIC DNA]</scope>
    <source>
        <strain evidence="3">cv. Jemalong A17</strain>
    </source>
</reference>
<keyword evidence="2" id="KW-0695">RNA-directed DNA polymerase</keyword>
<keyword evidence="2" id="KW-0548">Nucleotidyltransferase</keyword>
<comment type="caution">
    <text evidence="2">The sequence shown here is derived from an EMBL/GenBank/DDBJ whole genome shotgun (WGS) entry which is preliminary data.</text>
</comment>
<dbReference type="EMBL" id="PSQE01000006">
    <property type="protein sequence ID" value="RHN52240.1"/>
    <property type="molecule type" value="Genomic_DNA"/>
</dbReference>
<dbReference type="Pfam" id="PF07727">
    <property type="entry name" value="RVT_2"/>
    <property type="match status" value="1"/>
</dbReference>
<gene>
    <name evidence="2" type="ORF">MtrunA17_Chr6g0478321</name>
</gene>
<evidence type="ECO:0000259" key="1">
    <source>
        <dbReference type="Pfam" id="PF07727"/>
    </source>
</evidence>
<accession>A0A396HFY1</accession>
<dbReference type="Gramene" id="rna36889">
    <property type="protein sequence ID" value="RHN52240.1"/>
    <property type="gene ID" value="gene36889"/>
</dbReference>
<organism evidence="2 3">
    <name type="scientific">Medicago truncatula</name>
    <name type="common">Barrel medic</name>
    <name type="synonym">Medicago tribuloides</name>
    <dbReference type="NCBI Taxonomy" id="3880"/>
    <lineage>
        <taxon>Eukaryota</taxon>
        <taxon>Viridiplantae</taxon>
        <taxon>Streptophyta</taxon>
        <taxon>Embryophyta</taxon>
        <taxon>Tracheophyta</taxon>
        <taxon>Spermatophyta</taxon>
        <taxon>Magnoliopsida</taxon>
        <taxon>eudicotyledons</taxon>
        <taxon>Gunneridae</taxon>
        <taxon>Pentapetalae</taxon>
        <taxon>rosids</taxon>
        <taxon>fabids</taxon>
        <taxon>Fabales</taxon>
        <taxon>Fabaceae</taxon>
        <taxon>Papilionoideae</taxon>
        <taxon>50 kb inversion clade</taxon>
        <taxon>NPAAA clade</taxon>
        <taxon>Hologalegina</taxon>
        <taxon>IRL clade</taxon>
        <taxon>Trifolieae</taxon>
        <taxon>Medicago</taxon>
    </lineage>
</organism>
<proteinExistence type="predicted"/>
<dbReference type="Proteomes" id="UP000265566">
    <property type="component" value="Chromosome 6"/>
</dbReference>
<protein>
    <submittedName>
        <fullName evidence="2">Putative RNA-directed DNA polymerase</fullName>
        <ecNumber evidence="2">2.7.7.49</ecNumber>
    </submittedName>
</protein>
<keyword evidence="2" id="KW-0808">Transferase</keyword>
<dbReference type="PANTHER" id="PTHR11439:SF485">
    <property type="entry name" value="REVERSE TRANSCRIPTASE TY1_COPIA-TYPE DOMAIN-CONTAINING PROTEIN"/>
    <property type="match status" value="1"/>
</dbReference>
<dbReference type="GO" id="GO:0003964">
    <property type="term" value="F:RNA-directed DNA polymerase activity"/>
    <property type="evidence" value="ECO:0007669"/>
    <property type="project" value="UniProtKB-KW"/>
</dbReference>
<dbReference type="EC" id="2.7.7.49" evidence="2"/>
<evidence type="ECO:0000313" key="3">
    <source>
        <dbReference type="Proteomes" id="UP000265566"/>
    </source>
</evidence>
<dbReference type="InterPro" id="IPR043502">
    <property type="entry name" value="DNA/RNA_pol_sf"/>
</dbReference>
<dbReference type="InterPro" id="IPR013103">
    <property type="entry name" value="RVT_2"/>
</dbReference>
<sequence length="259" mass="29452">MKRSEADHSIFYCHSSPNKCVYLVVYVDDKVIIGNDQERISQLKEHLCSHFQTKDLGKLKYFLGIEIAQSNNGIIISQRKYALDILKETCMLDCRLVDSPMDPNLKLLPSQGEPYSDPERYRRLVGKLIYLTRTRQGISFAVGVVSQFMKSPHNDHWDAVTRILRYIKRAPGQGLLYEDKGNTQLVGFCDADWAGSPIDRRSTSGYCVSIGGNLFSWKSKKQNVVARSSAEAEYRAMATVTCELIWIKQLLQELKFGDA</sequence>
<dbReference type="PANTHER" id="PTHR11439">
    <property type="entry name" value="GAG-POL-RELATED RETROTRANSPOSON"/>
    <property type="match status" value="1"/>
</dbReference>
<dbReference type="AlphaFoldDB" id="A0A396HFY1"/>
<dbReference type="SUPFAM" id="SSF56672">
    <property type="entry name" value="DNA/RNA polymerases"/>
    <property type="match status" value="1"/>
</dbReference>
<feature type="domain" description="Reverse transcriptase Ty1/copia-type" evidence="1">
    <location>
        <begin position="2"/>
        <end position="101"/>
    </location>
</feature>
<evidence type="ECO:0000313" key="2">
    <source>
        <dbReference type="EMBL" id="RHN52240.1"/>
    </source>
</evidence>